<dbReference type="EMBL" id="CP016616">
    <property type="protein sequence ID" value="ANY79684.1"/>
    <property type="molecule type" value="Genomic_DNA"/>
</dbReference>
<name>A0A1B2EI88_9HYPH</name>
<dbReference type="RefSeq" id="WP_099510701.1">
    <property type="nucleotide sequence ID" value="NZ_CP016616.1"/>
</dbReference>
<gene>
    <name evidence="1" type="ORF">BB934_16815</name>
</gene>
<reference evidence="1" key="1">
    <citation type="submission" date="2016-07" db="EMBL/GenBank/DDBJ databases">
        <title>Microvirga ossetica sp. nov. a new species of rhizobia isolated from root nodules of the legume species Vicia alpestris Steven originated from North Ossetia region in the Caucasus.</title>
        <authorList>
            <person name="Safronova V.I."/>
            <person name="Kuznetsova I.G."/>
            <person name="Sazanova A.L."/>
            <person name="Belimov A."/>
            <person name="Andronov E."/>
            <person name="Osledkin Y.S."/>
            <person name="Onishchuk O.P."/>
            <person name="Kurchak O.N."/>
            <person name="Shaposhnikov A.I."/>
            <person name="Willems A."/>
            <person name="Tikhonovich I.A."/>
        </authorList>
    </citation>
    <scope>NUCLEOTIDE SEQUENCE [LARGE SCALE GENOMIC DNA]</scope>
    <source>
        <strain evidence="1">V5/3M</strain>
    </source>
</reference>
<proteinExistence type="predicted"/>
<protein>
    <submittedName>
        <fullName evidence="1">Uncharacterized protein</fullName>
    </submittedName>
</protein>
<organism evidence="1">
    <name type="scientific">Microvirga ossetica</name>
    <dbReference type="NCBI Taxonomy" id="1882682"/>
    <lineage>
        <taxon>Bacteria</taxon>
        <taxon>Pseudomonadati</taxon>
        <taxon>Pseudomonadota</taxon>
        <taxon>Alphaproteobacteria</taxon>
        <taxon>Hyphomicrobiales</taxon>
        <taxon>Methylobacteriaceae</taxon>
        <taxon>Microvirga</taxon>
    </lineage>
</organism>
<sequence length="83" mass="9304">MTISDKPQLKSRFDDAASSLSHDQDAAIRILANELHRVNEAVMNCVNHGLSIELQRVKRCHSETGYWGDMIVPVIVKQSDKQG</sequence>
<accession>A0A1B2EI88</accession>
<dbReference type="OrthoDB" id="9804253at2"/>
<evidence type="ECO:0000313" key="1">
    <source>
        <dbReference type="EMBL" id="ANY79684.1"/>
    </source>
</evidence>
<dbReference type="KEGG" id="moc:BB934_16815"/>
<dbReference type="AlphaFoldDB" id="A0A1B2EI88"/>